<dbReference type="Pfam" id="PF03403">
    <property type="entry name" value="PAF-AH_p_II"/>
    <property type="match status" value="1"/>
</dbReference>
<feature type="region of interest" description="Disordered" evidence="1">
    <location>
        <begin position="1"/>
        <end position="27"/>
    </location>
</feature>
<sequence length="139" mass="15167">MKAERRTQAVPEEEEEEDEPGGEEGQQQLVRRIFSVGGTLDPHKGLDIISRAALAFLQRHLGRAASATAGTSGVVARQLPILCPPLPQLVGPYRSEVSSARGSNWGPVPSSLLAQKRNEERWEEPWCCCGRSIVPSELP</sequence>
<reference evidence="3" key="1">
    <citation type="journal article" date="2013" name="Nat. Genet.">
        <title>The duck genome and transcriptome provide insight into an avian influenza virus reservoir species.</title>
        <authorList>
            <person name="Huang Y."/>
            <person name="Li Y."/>
            <person name="Burt D.W."/>
            <person name="Chen H."/>
            <person name="Zhang Y."/>
            <person name="Qian W."/>
            <person name="Kim H."/>
            <person name="Gan S."/>
            <person name="Zhao Y."/>
            <person name="Li J."/>
            <person name="Yi K."/>
            <person name="Feng H."/>
            <person name="Zhu P."/>
            <person name="Li B."/>
            <person name="Liu Q."/>
            <person name="Fairley S."/>
            <person name="Magor K.E."/>
            <person name="Du Z."/>
            <person name="Hu X."/>
            <person name="Goodman L."/>
            <person name="Tafer H."/>
            <person name="Vignal A."/>
            <person name="Lee T."/>
            <person name="Kim K.W."/>
            <person name="Sheng Z."/>
            <person name="An Y."/>
            <person name="Searle S."/>
            <person name="Herrero J."/>
            <person name="Groenen M.A."/>
            <person name="Crooijmans R.P."/>
            <person name="Faraut T."/>
            <person name="Cai Q."/>
            <person name="Webster R.G."/>
            <person name="Aldridge J.R."/>
            <person name="Warren W.C."/>
            <person name="Bartschat S."/>
            <person name="Kehr S."/>
            <person name="Marz M."/>
            <person name="Stadler P.F."/>
            <person name="Smith J."/>
            <person name="Kraus R.H."/>
            <person name="Zhao Y."/>
            <person name="Ren L."/>
            <person name="Fei J."/>
            <person name="Morisson M."/>
            <person name="Kaiser P."/>
            <person name="Griffin D.K."/>
            <person name="Rao M."/>
            <person name="Pitel F."/>
            <person name="Wang J."/>
            <person name="Li N."/>
        </authorList>
    </citation>
    <scope>NUCLEOTIDE SEQUENCE [LARGE SCALE GENOMIC DNA]</scope>
</reference>
<dbReference type="EMBL" id="KB743174">
    <property type="protein sequence ID" value="EOB00711.1"/>
    <property type="molecule type" value="Genomic_DNA"/>
</dbReference>
<protein>
    <submittedName>
        <fullName evidence="2">Uncharacterized protein</fullName>
    </submittedName>
</protein>
<organism evidence="2 3">
    <name type="scientific">Anas platyrhynchos</name>
    <name type="common">Mallard</name>
    <name type="synonym">Anas boschas</name>
    <dbReference type="NCBI Taxonomy" id="8839"/>
    <lineage>
        <taxon>Eukaryota</taxon>
        <taxon>Metazoa</taxon>
        <taxon>Chordata</taxon>
        <taxon>Craniata</taxon>
        <taxon>Vertebrata</taxon>
        <taxon>Euteleostomi</taxon>
        <taxon>Archelosauria</taxon>
        <taxon>Archosauria</taxon>
        <taxon>Dinosauria</taxon>
        <taxon>Saurischia</taxon>
        <taxon>Theropoda</taxon>
        <taxon>Coelurosauria</taxon>
        <taxon>Aves</taxon>
        <taxon>Neognathae</taxon>
        <taxon>Galloanserae</taxon>
        <taxon>Anseriformes</taxon>
        <taxon>Anatidae</taxon>
        <taxon>Anatinae</taxon>
        <taxon>Anas</taxon>
    </lineage>
</organism>
<accession>R0JTC7</accession>
<dbReference type="Proteomes" id="UP000296049">
    <property type="component" value="Unassembled WGS sequence"/>
</dbReference>
<feature type="compositionally biased region" description="Acidic residues" evidence="1">
    <location>
        <begin position="11"/>
        <end position="22"/>
    </location>
</feature>
<evidence type="ECO:0000256" key="1">
    <source>
        <dbReference type="SAM" id="MobiDB-lite"/>
    </source>
</evidence>
<proteinExistence type="predicted"/>
<evidence type="ECO:0000313" key="2">
    <source>
        <dbReference type="EMBL" id="EOB00711.1"/>
    </source>
</evidence>
<dbReference type="AlphaFoldDB" id="R0JTC7"/>
<gene>
    <name evidence="2" type="ORF">Anapl_14134</name>
</gene>
<keyword evidence="3" id="KW-1185">Reference proteome</keyword>
<evidence type="ECO:0000313" key="3">
    <source>
        <dbReference type="Proteomes" id="UP000296049"/>
    </source>
</evidence>
<name>R0JTC7_ANAPL</name>